<keyword evidence="3" id="KW-1185">Reference proteome</keyword>
<dbReference type="GO" id="GO:0015969">
    <property type="term" value="P:guanosine tetraphosphate metabolic process"/>
    <property type="evidence" value="ECO:0007669"/>
    <property type="project" value="InterPro"/>
</dbReference>
<accession>A0A239I6V8</accession>
<organism evidence="2 3">
    <name type="scientific">Asanoa hainanensis</name>
    <dbReference type="NCBI Taxonomy" id="560556"/>
    <lineage>
        <taxon>Bacteria</taxon>
        <taxon>Bacillati</taxon>
        <taxon>Actinomycetota</taxon>
        <taxon>Actinomycetes</taxon>
        <taxon>Micromonosporales</taxon>
        <taxon>Micromonosporaceae</taxon>
        <taxon>Asanoa</taxon>
    </lineage>
</organism>
<dbReference type="SMART" id="SM00954">
    <property type="entry name" value="RelA_SpoT"/>
    <property type="match status" value="1"/>
</dbReference>
<dbReference type="Pfam" id="PF04607">
    <property type="entry name" value="RelA_SpoT"/>
    <property type="match status" value="1"/>
</dbReference>
<dbReference type="Proteomes" id="UP000198362">
    <property type="component" value="Unassembled WGS sequence"/>
</dbReference>
<feature type="domain" description="RelA/SpoT" evidence="1">
    <location>
        <begin position="44"/>
        <end position="179"/>
    </location>
</feature>
<sequence>MDPIEEFVSRYVREYDFYAEAARMASEWLKAELDAAGVRAIVTHRAKDAHRLEAKCRKRAHKTPYGSISDIYDDIVDLAGVRIALYFPGERGQVEKSVENLFDRLEPPKQFPEAGNQRAGKRFTGYSAVHYRVRLKEELLPDSAKRYAAARVEIQVASVLMHAWAEVEHDLAYKPLEVGLSDEEEAILDEINGLVLTGEIALERLERAGKERSSASGRRFMNHYDLAAYLLGQASTTLNGPVSDSGLGRVDQLFEMLATLEIDTPEKLSPYIQALHGNVELRPLAEQVVDELLTEDGSRYDVYRAIQKNSRAWDPPEESRGTMELGRFVATWVILEDTVRRLAPAEVRKSPMLPPRRLVALGMLDGELANELDELRDFRSRLVHRHERLAPVVIAKATESLKEIIAKIRPPRERSDSSVSD</sequence>
<dbReference type="CDD" id="cd05399">
    <property type="entry name" value="NT_Rel-Spo_like"/>
    <property type="match status" value="1"/>
</dbReference>
<evidence type="ECO:0000313" key="3">
    <source>
        <dbReference type="Proteomes" id="UP000198362"/>
    </source>
</evidence>
<dbReference type="PANTHER" id="PTHR41773">
    <property type="entry name" value="GTP PYROPHOSPHATASE-RELATED"/>
    <property type="match status" value="1"/>
</dbReference>
<dbReference type="InterPro" id="IPR007685">
    <property type="entry name" value="RelA_SpoT"/>
</dbReference>
<dbReference type="RefSeq" id="WP_089245160.1">
    <property type="nucleotide sequence ID" value="NZ_FZPH01000002.1"/>
</dbReference>
<reference evidence="2 3" key="1">
    <citation type="submission" date="2017-06" db="EMBL/GenBank/DDBJ databases">
        <authorList>
            <person name="Kim H.J."/>
            <person name="Triplett B.A."/>
        </authorList>
    </citation>
    <scope>NUCLEOTIDE SEQUENCE [LARGE SCALE GENOMIC DNA]</scope>
    <source>
        <strain evidence="2 3">CGMCC 4.5593</strain>
    </source>
</reference>
<protein>
    <recommendedName>
        <fullName evidence="1">RelA/SpoT domain-containing protein</fullName>
    </recommendedName>
</protein>
<dbReference type="Gene3D" id="3.30.460.10">
    <property type="entry name" value="Beta Polymerase, domain 2"/>
    <property type="match status" value="1"/>
</dbReference>
<dbReference type="OrthoDB" id="9789634at2"/>
<dbReference type="InterPro" id="IPR043519">
    <property type="entry name" value="NT_sf"/>
</dbReference>
<name>A0A239I6V8_9ACTN</name>
<dbReference type="PANTHER" id="PTHR41773:SF1">
    <property type="entry name" value="RELA_SPOT DOMAIN-CONTAINING PROTEIN"/>
    <property type="match status" value="1"/>
</dbReference>
<gene>
    <name evidence="2" type="ORF">SAMN05421812_102251</name>
</gene>
<evidence type="ECO:0000313" key="2">
    <source>
        <dbReference type="EMBL" id="SNS89330.1"/>
    </source>
</evidence>
<evidence type="ECO:0000259" key="1">
    <source>
        <dbReference type="SMART" id="SM00954"/>
    </source>
</evidence>
<dbReference type="AlphaFoldDB" id="A0A239I6V8"/>
<proteinExistence type="predicted"/>
<dbReference type="SUPFAM" id="SSF81301">
    <property type="entry name" value="Nucleotidyltransferase"/>
    <property type="match status" value="1"/>
</dbReference>
<dbReference type="EMBL" id="FZPH01000002">
    <property type="protein sequence ID" value="SNS89330.1"/>
    <property type="molecule type" value="Genomic_DNA"/>
</dbReference>